<organism evidence="1 2">
    <name type="scientific">Spiribacter salilacus</name>
    <dbReference type="NCBI Taxonomy" id="2664894"/>
    <lineage>
        <taxon>Bacteria</taxon>
        <taxon>Pseudomonadati</taxon>
        <taxon>Pseudomonadota</taxon>
        <taxon>Gammaproteobacteria</taxon>
        <taxon>Chromatiales</taxon>
        <taxon>Ectothiorhodospiraceae</taxon>
        <taxon>Spiribacter</taxon>
    </lineage>
</organism>
<dbReference type="InterPro" id="IPR042099">
    <property type="entry name" value="ANL_N_sf"/>
</dbReference>
<dbReference type="Gene3D" id="3.40.50.12780">
    <property type="entry name" value="N-terminal domain of ligase-like"/>
    <property type="match status" value="1"/>
</dbReference>
<proteinExistence type="predicted"/>
<keyword evidence="2" id="KW-1185">Reference proteome</keyword>
<evidence type="ECO:0008006" key="3">
    <source>
        <dbReference type="Google" id="ProtNLM"/>
    </source>
</evidence>
<dbReference type="PANTHER" id="PTHR36932">
    <property type="entry name" value="CAPSULAR POLYSACCHARIDE BIOSYNTHESIS PROTEIN"/>
    <property type="match status" value="1"/>
</dbReference>
<dbReference type="Proteomes" id="UP000433788">
    <property type="component" value="Unassembled WGS sequence"/>
</dbReference>
<sequence length="455" mass="51936">MSGILPFIKKNLQEIPYPIGKALAYWRYDLRPGIGIGYSQKRRDLRIFEEKTLEQQKRFIFEKVKTSLVLAATIPIYKELWASANVQLEDIHGFEDLKKLPIISKEMLRETALSDRSRAAIGRYLANTGGTSGNPLGFYITPKLIPNEWAHMHRVWEKLGYRAHDLKLVISGRNLGTNPVAYDGLRHSLVVNIYAPFDEVCDGLRKWIVDKRLAYLHGYPSAVAEFGLQLAEFAPDLLGRLRGDLKGAFLGSEYPAPLYRQTIEDIFQVGSVSWYGHTERCVLAWERDEPYSYYPFHTYGFAEAIWDDALSSWRLIATSYGNYACPFIRYDTGDLIEPVDHEEGLLRSFRIKEGRVGDFITDKSGHRISLTGLIFGRHHKVFDFATHVQVRQKIAGELTVFVAMRGSLSDSQINNHRLRDYMDLEDLNLDIEVVGVEKPFRTSAGKIPLKVSIDT</sequence>
<gene>
    <name evidence="1" type="ORF">GH984_07325</name>
</gene>
<dbReference type="EMBL" id="WJPP01000003">
    <property type="protein sequence ID" value="MRH78515.1"/>
    <property type="molecule type" value="Genomic_DNA"/>
</dbReference>
<dbReference type="InterPro" id="IPR053158">
    <property type="entry name" value="CapK_Type1_Caps_Biosynth"/>
</dbReference>
<dbReference type="AlphaFoldDB" id="A0A6N7QPQ1"/>
<evidence type="ECO:0000313" key="2">
    <source>
        <dbReference type="Proteomes" id="UP000433788"/>
    </source>
</evidence>
<protein>
    <recommendedName>
        <fullName evidence="3">Phenylacetate--CoA ligase family protein</fullName>
    </recommendedName>
</protein>
<dbReference type="PANTHER" id="PTHR36932:SF1">
    <property type="entry name" value="CAPSULAR POLYSACCHARIDE BIOSYNTHESIS PROTEIN"/>
    <property type="match status" value="1"/>
</dbReference>
<name>A0A6N7QPQ1_9GAMM</name>
<accession>A0A6N7QPQ1</accession>
<evidence type="ECO:0000313" key="1">
    <source>
        <dbReference type="EMBL" id="MRH78515.1"/>
    </source>
</evidence>
<reference evidence="1 2" key="1">
    <citation type="submission" date="2019-11" db="EMBL/GenBank/DDBJ databases">
        <authorList>
            <person name="Zhang X.Y."/>
        </authorList>
    </citation>
    <scope>NUCLEOTIDE SEQUENCE [LARGE SCALE GENOMIC DNA]</scope>
    <source>
        <strain evidence="1 2">C176</strain>
    </source>
</reference>
<comment type="caution">
    <text evidence="1">The sequence shown here is derived from an EMBL/GenBank/DDBJ whole genome shotgun (WGS) entry which is preliminary data.</text>
</comment>
<dbReference type="SUPFAM" id="SSF56801">
    <property type="entry name" value="Acetyl-CoA synthetase-like"/>
    <property type="match status" value="1"/>
</dbReference>
<dbReference type="RefSeq" id="WP_172973199.1">
    <property type="nucleotide sequence ID" value="NZ_WJPP01000003.1"/>
</dbReference>